<feature type="transmembrane region" description="Helical" evidence="13">
    <location>
        <begin position="61"/>
        <end position="79"/>
    </location>
</feature>
<dbReference type="PROSITE" id="PS50262">
    <property type="entry name" value="G_PROTEIN_RECEP_F1_2"/>
    <property type="match status" value="1"/>
</dbReference>
<evidence type="ECO:0000313" key="15">
    <source>
        <dbReference type="EMBL" id="KAG7462155.1"/>
    </source>
</evidence>
<name>A0A9D3T5Z1_MEGAT</name>
<gene>
    <name evidence="15" type="ORF">MATL_G00199980</name>
</gene>
<sequence>MELTAGAETTATNSSSVLPAPPPAVGITLLVVALLLGLPGNLFVVWTILFKLRKRSVTSLLILQLAAADTLVLLTAPFFLRTLVMGGAWEFGERMCQLLHYWCGVNMYTSVYVVSLMSADRLLGVSRPLLTQRVRTKSHLWPAVTAVWVLALLLSVPVPLYHRMHNHTCTEHHPSSGHQVFQYCLETVAAFLLPFSVLAWSYCCIARRLAEGRARWRQRARGRTNRLIVLIVTTFLLLWAPYHLLNMLQVGAILGGSQPLQQQCRRARPVLIALAFLSSSINPLLYACAGSTFTRSACLHCLTRLLEAPSSGASRREKSQQPGEEAQSMKMGQRERGEVGGAGRAEEEENHS</sequence>
<feature type="region of interest" description="Disordered" evidence="12">
    <location>
        <begin position="309"/>
        <end position="352"/>
    </location>
</feature>
<evidence type="ECO:0000256" key="2">
    <source>
        <dbReference type="ARBA" id="ARBA00022475"/>
    </source>
</evidence>
<comment type="caution">
    <text evidence="15">The sequence shown here is derived from an EMBL/GenBank/DDBJ whole genome shotgun (WGS) entry which is preliminary data.</text>
</comment>
<evidence type="ECO:0000256" key="12">
    <source>
        <dbReference type="SAM" id="MobiDB-lite"/>
    </source>
</evidence>
<evidence type="ECO:0000256" key="10">
    <source>
        <dbReference type="ARBA" id="ARBA00023224"/>
    </source>
</evidence>
<dbReference type="OrthoDB" id="8888529at2759"/>
<dbReference type="InterPro" id="IPR000826">
    <property type="entry name" value="Formyl_rcpt-rel"/>
</dbReference>
<feature type="domain" description="G-protein coupled receptors family 1 profile" evidence="14">
    <location>
        <begin position="40"/>
        <end position="286"/>
    </location>
</feature>
<dbReference type="InterPro" id="IPR003981">
    <property type="entry name" value="Leukotriene_B4_rcpt"/>
</dbReference>
<dbReference type="PRINTS" id="PR01476">
    <property type="entry name" value="LTBRECEPTOR"/>
</dbReference>
<dbReference type="PRINTS" id="PR00237">
    <property type="entry name" value="GPCRRHODOPSN"/>
</dbReference>
<feature type="transmembrane region" description="Helical" evidence="13">
    <location>
        <begin position="180"/>
        <end position="206"/>
    </location>
</feature>
<dbReference type="PANTHER" id="PTHR24225:SF72">
    <property type="entry name" value="G-PROTEIN COUPLED RECEPTORS FAMILY 1 PROFILE DOMAIN-CONTAINING PROTEIN-RELATED"/>
    <property type="match status" value="1"/>
</dbReference>
<keyword evidence="5 13" id="KW-1133">Transmembrane helix</keyword>
<keyword evidence="7 13" id="KW-0472">Membrane</keyword>
<dbReference type="Proteomes" id="UP001046870">
    <property type="component" value="Chromosome 17"/>
</dbReference>
<keyword evidence="8" id="KW-0675">Receptor</keyword>
<evidence type="ECO:0000256" key="6">
    <source>
        <dbReference type="ARBA" id="ARBA00023040"/>
    </source>
</evidence>
<dbReference type="GO" id="GO:0006954">
    <property type="term" value="P:inflammatory response"/>
    <property type="evidence" value="ECO:0007669"/>
    <property type="project" value="TreeGrafter"/>
</dbReference>
<comment type="subcellular location">
    <subcellularLocation>
        <location evidence="1">Cell membrane</location>
        <topology evidence="1">Multi-pass membrane protein</topology>
    </subcellularLocation>
</comment>
<dbReference type="AlphaFoldDB" id="A0A9D3T5Z1"/>
<keyword evidence="3" id="KW-0597">Phosphoprotein</keyword>
<dbReference type="SUPFAM" id="SSF81321">
    <property type="entry name" value="Family A G protein-coupled receptor-like"/>
    <property type="match status" value="1"/>
</dbReference>
<feature type="transmembrane region" description="Helical" evidence="13">
    <location>
        <begin position="227"/>
        <end position="245"/>
    </location>
</feature>
<organism evidence="15 16">
    <name type="scientific">Megalops atlanticus</name>
    <name type="common">Tarpon</name>
    <name type="synonym">Clupea gigantea</name>
    <dbReference type="NCBI Taxonomy" id="7932"/>
    <lineage>
        <taxon>Eukaryota</taxon>
        <taxon>Metazoa</taxon>
        <taxon>Chordata</taxon>
        <taxon>Craniata</taxon>
        <taxon>Vertebrata</taxon>
        <taxon>Euteleostomi</taxon>
        <taxon>Actinopterygii</taxon>
        <taxon>Neopterygii</taxon>
        <taxon>Teleostei</taxon>
        <taxon>Elopiformes</taxon>
        <taxon>Megalopidae</taxon>
        <taxon>Megalops</taxon>
    </lineage>
</organism>
<proteinExistence type="inferred from homology"/>
<evidence type="ECO:0000256" key="7">
    <source>
        <dbReference type="ARBA" id="ARBA00023136"/>
    </source>
</evidence>
<feature type="transmembrane region" description="Helical" evidence="13">
    <location>
        <begin position="99"/>
        <end position="119"/>
    </location>
</feature>
<dbReference type="GO" id="GO:0007200">
    <property type="term" value="P:phospholipase C-activating G protein-coupled receptor signaling pathway"/>
    <property type="evidence" value="ECO:0007669"/>
    <property type="project" value="TreeGrafter"/>
</dbReference>
<dbReference type="FunFam" id="1.20.1070.10:FF:000109">
    <property type="entry name" value="Leukotriene B4 receptor"/>
    <property type="match status" value="1"/>
</dbReference>
<feature type="transmembrane region" description="Helical" evidence="13">
    <location>
        <begin position="140"/>
        <end position="160"/>
    </location>
</feature>
<evidence type="ECO:0000256" key="5">
    <source>
        <dbReference type="ARBA" id="ARBA00022989"/>
    </source>
</evidence>
<evidence type="ECO:0000256" key="13">
    <source>
        <dbReference type="SAM" id="Phobius"/>
    </source>
</evidence>
<dbReference type="InterPro" id="IPR017452">
    <property type="entry name" value="GPCR_Rhodpsn_7TM"/>
</dbReference>
<keyword evidence="10" id="KW-0807">Transducer</keyword>
<dbReference type="GO" id="GO:0004974">
    <property type="term" value="F:leukotriene receptor activity"/>
    <property type="evidence" value="ECO:0007669"/>
    <property type="project" value="InterPro"/>
</dbReference>
<keyword evidence="4 13" id="KW-0812">Transmembrane</keyword>
<keyword evidence="16" id="KW-1185">Reference proteome</keyword>
<evidence type="ECO:0000313" key="16">
    <source>
        <dbReference type="Proteomes" id="UP001046870"/>
    </source>
</evidence>
<keyword evidence="2" id="KW-1003">Cell membrane</keyword>
<dbReference type="InterPro" id="IPR000276">
    <property type="entry name" value="GPCR_Rhodpsn"/>
</dbReference>
<dbReference type="Pfam" id="PF00001">
    <property type="entry name" value="7tm_1"/>
    <property type="match status" value="1"/>
</dbReference>
<protein>
    <recommendedName>
        <fullName evidence="14">G-protein coupled receptors family 1 profile domain-containing protein</fullName>
    </recommendedName>
</protein>
<dbReference type="PANTHER" id="PTHR24225">
    <property type="entry name" value="CHEMOTACTIC RECEPTOR"/>
    <property type="match status" value="1"/>
</dbReference>
<feature type="transmembrane region" description="Helical" evidence="13">
    <location>
        <begin position="24"/>
        <end position="49"/>
    </location>
</feature>
<evidence type="ECO:0000256" key="4">
    <source>
        <dbReference type="ARBA" id="ARBA00022692"/>
    </source>
</evidence>
<dbReference type="GO" id="GO:0005886">
    <property type="term" value="C:plasma membrane"/>
    <property type="evidence" value="ECO:0007669"/>
    <property type="project" value="UniProtKB-SubCell"/>
</dbReference>
<comment type="similarity">
    <text evidence="11">Belongs to the chemokine-like receptor (CMKLR) family.</text>
</comment>
<keyword evidence="6" id="KW-0297">G-protein coupled receptor</keyword>
<evidence type="ECO:0000256" key="1">
    <source>
        <dbReference type="ARBA" id="ARBA00004651"/>
    </source>
</evidence>
<dbReference type="GO" id="GO:0004875">
    <property type="term" value="F:complement receptor activity"/>
    <property type="evidence" value="ECO:0007669"/>
    <property type="project" value="TreeGrafter"/>
</dbReference>
<dbReference type="GO" id="GO:0007204">
    <property type="term" value="P:positive regulation of cytosolic calcium ion concentration"/>
    <property type="evidence" value="ECO:0007669"/>
    <property type="project" value="TreeGrafter"/>
</dbReference>
<evidence type="ECO:0000256" key="9">
    <source>
        <dbReference type="ARBA" id="ARBA00023180"/>
    </source>
</evidence>
<reference evidence="15" key="1">
    <citation type="submission" date="2021-01" db="EMBL/GenBank/DDBJ databases">
        <authorList>
            <person name="Zahm M."/>
            <person name="Roques C."/>
            <person name="Cabau C."/>
            <person name="Klopp C."/>
            <person name="Donnadieu C."/>
            <person name="Jouanno E."/>
            <person name="Lampietro C."/>
            <person name="Louis A."/>
            <person name="Herpin A."/>
            <person name="Echchiki A."/>
            <person name="Berthelot C."/>
            <person name="Parey E."/>
            <person name="Roest-Crollius H."/>
            <person name="Braasch I."/>
            <person name="Postlethwait J."/>
            <person name="Bobe J."/>
            <person name="Montfort J."/>
            <person name="Bouchez O."/>
            <person name="Begum T."/>
            <person name="Mejri S."/>
            <person name="Adams A."/>
            <person name="Chen W.-J."/>
            <person name="Guiguen Y."/>
        </authorList>
    </citation>
    <scope>NUCLEOTIDE SEQUENCE</scope>
    <source>
        <strain evidence="15">YG-15Mar2019-1</strain>
        <tissue evidence="15">Brain</tissue>
    </source>
</reference>
<dbReference type="EMBL" id="JAFDVH010000017">
    <property type="protein sequence ID" value="KAG7462155.1"/>
    <property type="molecule type" value="Genomic_DNA"/>
</dbReference>
<keyword evidence="9" id="KW-0325">Glycoprotein</keyword>
<evidence type="ECO:0000256" key="11">
    <source>
        <dbReference type="ARBA" id="ARBA00025736"/>
    </source>
</evidence>
<accession>A0A9D3T5Z1</accession>
<evidence type="ECO:0000256" key="8">
    <source>
        <dbReference type="ARBA" id="ARBA00023170"/>
    </source>
</evidence>
<evidence type="ECO:0000259" key="14">
    <source>
        <dbReference type="PROSITE" id="PS50262"/>
    </source>
</evidence>
<evidence type="ECO:0000256" key="3">
    <source>
        <dbReference type="ARBA" id="ARBA00022553"/>
    </source>
</evidence>
<dbReference type="Gene3D" id="1.20.1070.10">
    <property type="entry name" value="Rhodopsin 7-helix transmembrane proteins"/>
    <property type="match status" value="1"/>
</dbReference>